<evidence type="ECO:0000313" key="10">
    <source>
        <dbReference type="EMBL" id="OQD87503.1"/>
    </source>
</evidence>
<dbReference type="SUPFAM" id="SSF57667">
    <property type="entry name" value="beta-beta-alpha zinc fingers"/>
    <property type="match status" value="1"/>
</dbReference>
<reference evidence="11" key="1">
    <citation type="journal article" date="2017" name="Nat. Microbiol.">
        <title>Global analysis of biosynthetic gene clusters reveals vast potential of secondary metabolite production in Penicillium species.</title>
        <authorList>
            <person name="Nielsen J.C."/>
            <person name="Grijseels S."/>
            <person name="Prigent S."/>
            <person name="Ji B."/>
            <person name="Dainat J."/>
            <person name="Nielsen K.F."/>
            <person name="Frisvad J.C."/>
            <person name="Workman M."/>
            <person name="Nielsen J."/>
        </authorList>
    </citation>
    <scope>NUCLEOTIDE SEQUENCE [LARGE SCALE GENOMIC DNA]</scope>
    <source>
        <strain evidence="11">IBT 31811</strain>
    </source>
</reference>
<evidence type="ECO:0000256" key="8">
    <source>
        <dbReference type="SAM" id="MobiDB-lite"/>
    </source>
</evidence>
<dbReference type="InterPro" id="IPR051059">
    <property type="entry name" value="VerF-like"/>
</dbReference>
<dbReference type="InterPro" id="IPR013087">
    <property type="entry name" value="Znf_C2H2_type"/>
</dbReference>
<dbReference type="GO" id="GO:0000785">
    <property type="term" value="C:chromatin"/>
    <property type="evidence" value="ECO:0007669"/>
    <property type="project" value="TreeGrafter"/>
</dbReference>
<keyword evidence="4 7" id="KW-0863">Zinc-finger</keyword>
<dbReference type="Gene3D" id="3.30.160.60">
    <property type="entry name" value="Classic Zinc Finger"/>
    <property type="match status" value="2"/>
</dbReference>
<sequence>MTDSGFKAQRRRKTSQEERICPVCTRAFKKAEHLARHLRSHTKERPFNCPLCHKVFARQSHPTINEGCEVSKMKGPVGDDDEQNRSDEHLMTQPRMELIAPDQMEPGLMTGNMLAPLSPSHSTPIDQQPPMIPAPGDGLQNSQMTPLTSLFSLETGDDWRGSSQSALWDCQPDQDWDALLTGELFDLDAVNMTLLNEASEHFPALQTPPEIPAGRPQRLGQTCDEHVGQRQYDSLLQRKWHTFCEFVSSSGQMTPVVHQEGHDINDAYRERLAERLQPSVPSGILPSTTFLDLCIQTYFSKFHALFPVVHMPTFRPGIQNSILLLSICSIGSLFIGSTRALAHGVSMFERLNKAILASWDTYLSTPGYTSTIALQASLIGQTFGLLVGRPKDLFGIEIFHGSLIAWARKAKLFHSRHADSNILDLDGDELQDAWSSWIKTEVNMRIVLGLHIHDAELARIHHHEPLLRHSLSRLPQISSNELFAASTAIHWKSLMAENQSRQPTTSCSQQSSANTRSRSQSRFHNNPTSTPGDFALSGMLESISALSSEGNTSITECRALLTTWHVDYAPKAQSKPSWRNLMILWHSIFIALHADFNAIEIACDRDGHEAAQKSSPYVRSWVRSADAKRCILHAMLIQKNFESLPAGAESAIHVPLCLYYCGLVWACFACFSDKDEEPVTVDSTDNFHFEELLLEGIDGVVATNIFQWRLKVRLSTYHPQALTY</sequence>
<protein>
    <recommendedName>
        <fullName evidence="9">C2H2-type domain-containing protein</fullName>
    </recommendedName>
</protein>
<dbReference type="CDD" id="cd12148">
    <property type="entry name" value="fungal_TF_MHR"/>
    <property type="match status" value="1"/>
</dbReference>
<proteinExistence type="predicted"/>
<keyword evidence="2" id="KW-0479">Metal-binding</keyword>
<dbReference type="Proteomes" id="UP000191672">
    <property type="component" value="Unassembled WGS sequence"/>
</dbReference>
<evidence type="ECO:0000313" key="11">
    <source>
        <dbReference type="Proteomes" id="UP000191672"/>
    </source>
</evidence>
<gene>
    <name evidence="10" type="ORF">PENANT_c005G09861</name>
</gene>
<comment type="caution">
    <text evidence="10">The sequence shown here is derived from an EMBL/GenBank/DDBJ whole genome shotgun (WGS) entry which is preliminary data.</text>
</comment>
<dbReference type="AlphaFoldDB" id="A0A1V6QE60"/>
<keyword evidence="6" id="KW-0539">Nucleus</keyword>
<evidence type="ECO:0000256" key="1">
    <source>
        <dbReference type="ARBA" id="ARBA00004123"/>
    </source>
</evidence>
<feature type="region of interest" description="Disordered" evidence="8">
    <location>
        <begin position="500"/>
        <end position="528"/>
    </location>
</feature>
<dbReference type="PANTHER" id="PTHR40626:SF7">
    <property type="entry name" value="TRANSCRIPTION FACTOR, PUTATIVE (AFU_ORTHOLOGUE AFUA_1G04110)-RELATED"/>
    <property type="match status" value="1"/>
</dbReference>
<evidence type="ECO:0000256" key="3">
    <source>
        <dbReference type="ARBA" id="ARBA00022737"/>
    </source>
</evidence>
<dbReference type="GO" id="GO:0000978">
    <property type="term" value="F:RNA polymerase II cis-regulatory region sequence-specific DNA binding"/>
    <property type="evidence" value="ECO:0007669"/>
    <property type="project" value="InterPro"/>
</dbReference>
<dbReference type="STRING" id="416450.A0A1V6QE60"/>
<dbReference type="PROSITE" id="PS50157">
    <property type="entry name" value="ZINC_FINGER_C2H2_2"/>
    <property type="match status" value="1"/>
</dbReference>
<evidence type="ECO:0000259" key="9">
    <source>
        <dbReference type="PROSITE" id="PS50157"/>
    </source>
</evidence>
<evidence type="ECO:0000256" key="2">
    <source>
        <dbReference type="ARBA" id="ARBA00022723"/>
    </source>
</evidence>
<keyword evidence="11" id="KW-1185">Reference proteome</keyword>
<comment type="subcellular location">
    <subcellularLocation>
        <location evidence="1">Nucleus</location>
    </subcellularLocation>
</comment>
<keyword evidence="3" id="KW-0677">Repeat</keyword>
<organism evidence="10 11">
    <name type="scientific">Penicillium antarcticum</name>
    <dbReference type="NCBI Taxonomy" id="416450"/>
    <lineage>
        <taxon>Eukaryota</taxon>
        <taxon>Fungi</taxon>
        <taxon>Dikarya</taxon>
        <taxon>Ascomycota</taxon>
        <taxon>Pezizomycotina</taxon>
        <taxon>Eurotiomycetes</taxon>
        <taxon>Eurotiomycetidae</taxon>
        <taxon>Eurotiales</taxon>
        <taxon>Aspergillaceae</taxon>
        <taxon>Penicillium</taxon>
    </lineage>
</organism>
<keyword evidence="5" id="KW-0862">Zinc</keyword>
<dbReference type="GO" id="GO:0000981">
    <property type="term" value="F:DNA-binding transcription factor activity, RNA polymerase II-specific"/>
    <property type="evidence" value="ECO:0007669"/>
    <property type="project" value="InterPro"/>
</dbReference>
<dbReference type="PROSITE" id="PS00028">
    <property type="entry name" value="ZINC_FINGER_C2H2_1"/>
    <property type="match status" value="1"/>
</dbReference>
<dbReference type="EMBL" id="MDYN01000005">
    <property type="protein sequence ID" value="OQD87503.1"/>
    <property type="molecule type" value="Genomic_DNA"/>
</dbReference>
<dbReference type="InterPro" id="IPR007219">
    <property type="entry name" value="XnlR_reg_dom"/>
</dbReference>
<dbReference type="GO" id="GO:0005634">
    <property type="term" value="C:nucleus"/>
    <property type="evidence" value="ECO:0007669"/>
    <property type="project" value="UniProtKB-SubCell"/>
</dbReference>
<evidence type="ECO:0000256" key="4">
    <source>
        <dbReference type="ARBA" id="ARBA00022771"/>
    </source>
</evidence>
<evidence type="ECO:0000256" key="6">
    <source>
        <dbReference type="ARBA" id="ARBA00023242"/>
    </source>
</evidence>
<dbReference type="InterPro" id="IPR036236">
    <property type="entry name" value="Znf_C2H2_sf"/>
</dbReference>
<evidence type="ECO:0000256" key="5">
    <source>
        <dbReference type="ARBA" id="ARBA00022833"/>
    </source>
</evidence>
<dbReference type="PANTHER" id="PTHR40626">
    <property type="entry name" value="MIP31509P"/>
    <property type="match status" value="1"/>
</dbReference>
<accession>A0A1V6QE60</accession>
<evidence type="ECO:0000256" key="7">
    <source>
        <dbReference type="PROSITE-ProRule" id="PRU00042"/>
    </source>
</evidence>
<dbReference type="Pfam" id="PF04082">
    <property type="entry name" value="Fungal_trans"/>
    <property type="match status" value="1"/>
</dbReference>
<dbReference type="GO" id="GO:0006351">
    <property type="term" value="P:DNA-templated transcription"/>
    <property type="evidence" value="ECO:0007669"/>
    <property type="project" value="InterPro"/>
</dbReference>
<dbReference type="GO" id="GO:0008270">
    <property type="term" value="F:zinc ion binding"/>
    <property type="evidence" value="ECO:0007669"/>
    <property type="project" value="UniProtKB-KW"/>
</dbReference>
<name>A0A1V6QE60_9EURO</name>
<feature type="domain" description="C2H2-type" evidence="9">
    <location>
        <begin position="19"/>
        <end position="46"/>
    </location>
</feature>